<comment type="caution">
    <text evidence="1">The sequence shown here is derived from an EMBL/GenBank/DDBJ whole genome shotgun (WGS) entry which is preliminary data.</text>
</comment>
<dbReference type="Proteomes" id="UP000010408">
    <property type="component" value="Unassembled WGS sequence"/>
</dbReference>
<evidence type="ECO:0000313" key="2">
    <source>
        <dbReference type="Proteomes" id="UP000010408"/>
    </source>
</evidence>
<evidence type="ECO:0000313" key="1">
    <source>
        <dbReference type="EMBL" id="EKY01194.1"/>
    </source>
</evidence>
<dbReference type="AlphaFoldDB" id="L1NCE9"/>
<dbReference type="EMBL" id="AMEQ01000029">
    <property type="protein sequence ID" value="EKY01194.1"/>
    <property type="molecule type" value="Genomic_DNA"/>
</dbReference>
<dbReference type="HOGENOM" id="CLU_3255591_0_0_10"/>
<reference evidence="1 2" key="1">
    <citation type="submission" date="2012-05" db="EMBL/GenBank/DDBJ databases">
        <authorList>
            <person name="Weinstock G."/>
            <person name="Sodergren E."/>
            <person name="Lobos E.A."/>
            <person name="Fulton L."/>
            <person name="Fulton R."/>
            <person name="Courtney L."/>
            <person name="Fronick C."/>
            <person name="O'Laughlin M."/>
            <person name="Godfrey J."/>
            <person name="Wilson R.M."/>
            <person name="Miner T."/>
            <person name="Farmer C."/>
            <person name="Delehaunty K."/>
            <person name="Cordes M."/>
            <person name="Minx P."/>
            <person name="Tomlinson C."/>
            <person name="Chen J."/>
            <person name="Wollam A."/>
            <person name="Pepin K.H."/>
            <person name="Bhonagiri V."/>
            <person name="Zhang X."/>
            <person name="Suruliraj S."/>
            <person name="Warren W."/>
            <person name="Mitreva M."/>
            <person name="Mardis E.R."/>
            <person name="Wilson R.K."/>
        </authorList>
    </citation>
    <scope>NUCLEOTIDE SEQUENCE [LARGE SCALE GENOMIC DNA]</scope>
    <source>
        <strain evidence="1 2">F0037</strain>
    </source>
</reference>
<protein>
    <submittedName>
        <fullName evidence="1">Uncharacterized protein</fullName>
    </submittedName>
</protein>
<dbReference type="PATRIC" id="fig|1127696.3.peg.998"/>
<gene>
    <name evidence="1" type="ORF">HMPREF9134_01102</name>
</gene>
<name>L1NCE9_9PORP</name>
<sequence>MSSPLTEERAFLTPTFIFPNLLCGLSPLPPCSYRGNLSNHLS</sequence>
<proteinExistence type="predicted"/>
<accession>L1NCE9</accession>
<organism evidence="1 2">
    <name type="scientific">Porphyromonas catoniae F0037</name>
    <dbReference type="NCBI Taxonomy" id="1127696"/>
    <lineage>
        <taxon>Bacteria</taxon>
        <taxon>Pseudomonadati</taxon>
        <taxon>Bacteroidota</taxon>
        <taxon>Bacteroidia</taxon>
        <taxon>Bacteroidales</taxon>
        <taxon>Porphyromonadaceae</taxon>
        <taxon>Porphyromonas</taxon>
    </lineage>
</organism>